<dbReference type="AlphaFoldDB" id="A0A7C5MXZ4"/>
<name>A0A7C5MXZ4_9GAMM</name>
<accession>A0A7C5MXZ4</accession>
<feature type="transmembrane region" description="Helical" evidence="1">
    <location>
        <begin position="36"/>
        <end position="58"/>
    </location>
</feature>
<evidence type="ECO:0000313" key="2">
    <source>
        <dbReference type="EMBL" id="HHH13299.1"/>
    </source>
</evidence>
<evidence type="ECO:0000256" key="1">
    <source>
        <dbReference type="SAM" id="Phobius"/>
    </source>
</evidence>
<keyword evidence="1" id="KW-0472">Membrane</keyword>
<proteinExistence type="predicted"/>
<dbReference type="Proteomes" id="UP000886100">
    <property type="component" value="Unassembled WGS sequence"/>
</dbReference>
<keyword evidence="1" id="KW-0812">Transmembrane</keyword>
<comment type="caution">
    <text evidence="2">The sequence shown here is derived from an EMBL/GenBank/DDBJ whole genome shotgun (WGS) entry which is preliminary data.</text>
</comment>
<gene>
    <name evidence="2" type="ORF">ENJ98_03600</name>
</gene>
<protein>
    <recommendedName>
        <fullName evidence="3">Double Cache domain-containing protein</fullName>
    </recommendedName>
</protein>
<dbReference type="EMBL" id="DROM01000223">
    <property type="protein sequence ID" value="HHH13299.1"/>
    <property type="molecule type" value="Genomic_DNA"/>
</dbReference>
<evidence type="ECO:0008006" key="3">
    <source>
        <dbReference type="Google" id="ProtNLM"/>
    </source>
</evidence>
<organism evidence="2">
    <name type="scientific">Thiolapillus brandeum</name>
    <dbReference type="NCBI Taxonomy" id="1076588"/>
    <lineage>
        <taxon>Bacteria</taxon>
        <taxon>Pseudomonadati</taxon>
        <taxon>Pseudomonadota</taxon>
        <taxon>Gammaproteobacteria</taxon>
        <taxon>Chromatiales</taxon>
        <taxon>Sedimenticolaceae</taxon>
        <taxon>Thiolapillus</taxon>
    </lineage>
</organism>
<feature type="non-terminal residue" evidence="2">
    <location>
        <position position="257"/>
    </location>
</feature>
<sequence length="257" mass="27660">MLARRKKGKGETEAAPSQGIAAEYQGVKSSRSIFSYYLPVILAAMVVTAAFTWSASWLSSEAASERLARITQTLARALQNQVAGTVQDRIGMLTLLADQPGVAETLKRGEDLDALRRRMADKLPGVIRVAPIPAGWQDEQVLEAVSGSFAAAEMFQSVLKNRRTPPAQVVRDKSGRQQMLLAAPVPAEGKPVGVLLAVFPLDALRKSVAALDLKESYVVLEQVYGGAKVLLAGSGDVGRKQVDGTLQVPGTFWQIRY</sequence>
<keyword evidence="1" id="KW-1133">Transmembrane helix</keyword>
<reference evidence="2" key="1">
    <citation type="journal article" date="2020" name="mSystems">
        <title>Genome- and Community-Level Interaction Insights into Carbon Utilization and Element Cycling Functions of Hydrothermarchaeota in Hydrothermal Sediment.</title>
        <authorList>
            <person name="Zhou Z."/>
            <person name="Liu Y."/>
            <person name="Xu W."/>
            <person name="Pan J."/>
            <person name="Luo Z.H."/>
            <person name="Li M."/>
        </authorList>
    </citation>
    <scope>NUCLEOTIDE SEQUENCE [LARGE SCALE GENOMIC DNA]</scope>
    <source>
        <strain evidence="2">HyVt-535</strain>
    </source>
</reference>